<dbReference type="PANTHER" id="PTHR43775:SF37">
    <property type="entry name" value="SI:DKEY-61P9.11"/>
    <property type="match status" value="1"/>
</dbReference>
<dbReference type="InterPro" id="IPR050091">
    <property type="entry name" value="PKS_NRPS_Biosynth_Enz"/>
</dbReference>
<dbReference type="PANTHER" id="PTHR43775">
    <property type="entry name" value="FATTY ACID SYNTHASE"/>
    <property type="match status" value="1"/>
</dbReference>
<gene>
    <name evidence="5" type="ORF">CCMP2556_LOCUS15142</name>
</gene>
<evidence type="ECO:0000256" key="3">
    <source>
        <dbReference type="RuleBase" id="RU003694"/>
    </source>
</evidence>
<keyword evidence="1" id="KW-0596">Phosphopantetheine</keyword>
<reference evidence="5 6" key="1">
    <citation type="submission" date="2024-02" db="EMBL/GenBank/DDBJ databases">
        <authorList>
            <person name="Chen Y."/>
            <person name="Shah S."/>
            <person name="Dougan E. K."/>
            <person name="Thang M."/>
            <person name="Chan C."/>
        </authorList>
    </citation>
    <scope>NUCLEOTIDE SEQUENCE [LARGE SCALE GENOMIC DNA]</scope>
</reference>
<dbReference type="InterPro" id="IPR020841">
    <property type="entry name" value="PKS_Beta-ketoAc_synthase_dom"/>
</dbReference>
<keyword evidence="3" id="KW-0808">Transferase</keyword>
<comment type="caution">
    <text evidence="5">The sequence shown here is derived from an EMBL/GenBank/DDBJ whole genome shotgun (WGS) entry which is preliminary data.</text>
</comment>
<sequence>MAKCLLRKGFCLIGLGGKHQQTVDAARLDALKLLQEDDGKRFRPPASLIVDGLLGEEGSAEIMDLEGYNFATQQKQGLRAADTFLKQVFDAVTPLDSILGCRMTTQSPCILHKAGIPMDSDVPELTPGDCQKWLKILGHSRLMLVLFLGPGFGRMEFQPLDAEVDTVELDVGPGTLLLLRSDGLTHRFFSTARSLALSCFLMEDATHSWRRRFGVPVVVTPVCRDLMDWAKEHWEESRRNQSIGDKGQELDSTLPGQWQRMASQVFQMGPQIAVRGTSCKLPASYSDAGFWCGAETGCDLLEEVPLCRWDHADVYDPDRESWKWGKTSCMDPGQRHILETSYEALYFSGFQKKSLMRSLIGVYIGAATSEFGFAPQDCSMSGTGGANSITSNRISFCLGLQGPSFTIDAQGAAALAALTNGAMSLRLQTDLYKPNHTALVGGVYLMLAGVTWILLSAKGHLSHQGRCMTFDQSADGYAKSEGVANLVLTRMDDQNETEEESKPKGIIAATHSSHGGRSASLTAPCGPMQGEMIHQALRQAAIAASTMEAVECFGHGVSMQDAVEAQVTKHALRGSVQDEVPLALTSCFSQAGMPMEAAGMAQILKVLITQKYGTIVPLLHLQQLNPHIEDSLNECALFASEHVQLEGLSSYHGITGRSIGGTMCHVITLGNVQVEQLEKPAIAQGEEATYETSREARELAARAILSNVGYLLPVKWGKPERSALFLGVGPTDLESRGLVKWIEEELLTSGEGSISIPWTFLGRFSSGIHLMATVEHSGLYLLHVPETPHWLMVPKAKSGKRGLDFMTSDGPQGQAMQVMTQKTVGGHIYGVTCSIGGGQSEHVAVYMPEATALSLFLTNEESPQVPTPAWIVGARPILDIEDATLSSNATLQPLKGVRFTSDLVDVQIVSSKFKVSGSKPIVAFSGETEDLLGMSLSPDDVHLARTNRLGKWPVCEIGPSSE</sequence>
<dbReference type="Pfam" id="PF02801">
    <property type="entry name" value="Ketoacyl-synt_C"/>
    <property type="match status" value="1"/>
</dbReference>
<evidence type="ECO:0000313" key="6">
    <source>
        <dbReference type="Proteomes" id="UP001642484"/>
    </source>
</evidence>
<evidence type="ECO:0000313" key="5">
    <source>
        <dbReference type="EMBL" id="CAK9023212.1"/>
    </source>
</evidence>
<dbReference type="Pfam" id="PF00109">
    <property type="entry name" value="ketoacyl-synt"/>
    <property type="match status" value="1"/>
</dbReference>
<protein>
    <recommendedName>
        <fullName evidence="4">Ketosynthase family 3 (KS3) domain-containing protein</fullName>
    </recommendedName>
</protein>
<proteinExistence type="inferred from homology"/>
<organism evidence="5 6">
    <name type="scientific">Durusdinium trenchii</name>
    <dbReference type="NCBI Taxonomy" id="1381693"/>
    <lineage>
        <taxon>Eukaryota</taxon>
        <taxon>Sar</taxon>
        <taxon>Alveolata</taxon>
        <taxon>Dinophyceae</taxon>
        <taxon>Suessiales</taxon>
        <taxon>Symbiodiniaceae</taxon>
        <taxon>Durusdinium</taxon>
    </lineage>
</organism>
<accession>A0ABP0KAP9</accession>
<dbReference type="Gene3D" id="3.40.47.10">
    <property type="match status" value="1"/>
</dbReference>
<dbReference type="Proteomes" id="UP001642484">
    <property type="component" value="Unassembled WGS sequence"/>
</dbReference>
<dbReference type="InterPro" id="IPR014031">
    <property type="entry name" value="Ketoacyl_synth_C"/>
</dbReference>
<feature type="domain" description="Ketosynthase family 3 (KS3)" evidence="4">
    <location>
        <begin position="269"/>
        <end position="670"/>
    </location>
</feature>
<dbReference type="SUPFAM" id="SSF53901">
    <property type="entry name" value="Thiolase-like"/>
    <property type="match status" value="1"/>
</dbReference>
<dbReference type="NCBIfam" id="TIGR04556">
    <property type="entry name" value="PKS_assoc"/>
    <property type="match status" value="1"/>
</dbReference>
<dbReference type="InterPro" id="IPR030834">
    <property type="entry name" value="PKS_assoc_dom"/>
</dbReference>
<evidence type="ECO:0000256" key="2">
    <source>
        <dbReference type="ARBA" id="ARBA00022553"/>
    </source>
</evidence>
<dbReference type="PROSITE" id="PS52004">
    <property type="entry name" value="KS3_2"/>
    <property type="match status" value="1"/>
</dbReference>
<dbReference type="CDD" id="cd00833">
    <property type="entry name" value="PKS"/>
    <property type="match status" value="1"/>
</dbReference>
<dbReference type="SMART" id="SM00825">
    <property type="entry name" value="PKS_KS"/>
    <property type="match status" value="1"/>
</dbReference>
<dbReference type="InterPro" id="IPR014030">
    <property type="entry name" value="Ketoacyl_synth_N"/>
</dbReference>
<dbReference type="EMBL" id="CAXAMN010007880">
    <property type="protein sequence ID" value="CAK9023212.1"/>
    <property type="molecule type" value="Genomic_DNA"/>
</dbReference>
<comment type="similarity">
    <text evidence="3">Belongs to the thiolase-like superfamily. Beta-ketoacyl-ACP synthases family.</text>
</comment>
<keyword evidence="2" id="KW-0597">Phosphoprotein</keyword>
<dbReference type="InterPro" id="IPR016039">
    <property type="entry name" value="Thiolase-like"/>
</dbReference>
<name>A0ABP0KAP9_9DINO</name>
<keyword evidence="6" id="KW-1185">Reference proteome</keyword>
<evidence type="ECO:0000256" key="1">
    <source>
        <dbReference type="ARBA" id="ARBA00022450"/>
    </source>
</evidence>
<evidence type="ECO:0000259" key="4">
    <source>
        <dbReference type="PROSITE" id="PS52004"/>
    </source>
</evidence>